<comment type="caution">
    <text evidence="1">The sequence shown here is derived from an EMBL/GenBank/DDBJ whole genome shotgun (WGS) entry which is preliminary data.</text>
</comment>
<dbReference type="Proteomes" id="UP001056120">
    <property type="component" value="Linkage Group LG07"/>
</dbReference>
<accession>A0ACB9IRN6</accession>
<protein>
    <submittedName>
        <fullName evidence="1">Uncharacterized protein</fullName>
    </submittedName>
</protein>
<proteinExistence type="predicted"/>
<keyword evidence="2" id="KW-1185">Reference proteome</keyword>
<evidence type="ECO:0000313" key="2">
    <source>
        <dbReference type="Proteomes" id="UP001056120"/>
    </source>
</evidence>
<gene>
    <name evidence="1" type="ORF">L1987_20098</name>
</gene>
<dbReference type="EMBL" id="CM042024">
    <property type="protein sequence ID" value="KAI3810482.1"/>
    <property type="molecule type" value="Genomic_DNA"/>
</dbReference>
<sequence>MNQITGSGLPILDQDLLRRMMEKRAVEGEGRRQSKRGDGWLEVELGEFFVGGKSEMVKISLMEVKGHQLKGGFIFEGIEIRPKC</sequence>
<name>A0ACB9IRN6_9ASTR</name>
<reference evidence="2" key="1">
    <citation type="journal article" date="2022" name="Mol. Ecol. Resour.">
        <title>The genomes of chicory, endive, great burdock and yacon provide insights into Asteraceae palaeo-polyploidization history and plant inulin production.</title>
        <authorList>
            <person name="Fan W."/>
            <person name="Wang S."/>
            <person name="Wang H."/>
            <person name="Wang A."/>
            <person name="Jiang F."/>
            <person name="Liu H."/>
            <person name="Zhao H."/>
            <person name="Xu D."/>
            <person name="Zhang Y."/>
        </authorList>
    </citation>
    <scope>NUCLEOTIDE SEQUENCE [LARGE SCALE GENOMIC DNA]</scope>
    <source>
        <strain evidence="2">cv. Yunnan</strain>
    </source>
</reference>
<reference evidence="1 2" key="2">
    <citation type="journal article" date="2022" name="Mol. Ecol. Resour.">
        <title>The genomes of chicory, endive, great burdock and yacon provide insights into Asteraceae paleo-polyploidization history and plant inulin production.</title>
        <authorList>
            <person name="Fan W."/>
            <person name="Wang S."/>
            <person name="Wang H."/>
            <person name="Wang A."/>
            <person name="Jiang F."/>
            <person name="Liu H."/>
            <person name="Zhao H."/>
            <person name="Xu D."/>
            <person name="Zhang Y."/>
        </authorList>
    </citation>
    <scope>NUCLEOTIDE SEQUENCE [LARGE SCALE GENOMIC DNA]</scope>
    <source>
        <strain evidence="2">cv. Yunnan</strain>
        <tissue evidence="1">Leaves</tissue>
    </source>
</reference>
<organism evidence="1 2">
    <name type="scientific">Smallanthus sonchifolius</name>
    <dbReference type="NCBI Taxonomy" id="185202"/>
    <lineage>
        <taxon>Eukaryota</taxon>
        <taxon>Viridiplantae</taxon>
        <taxon>Streptophyta</taxon>
        <taxon>Embryophyta</taxon>
        <taxon>Tracheophyta</taxon>
        <taxon>Spermatophyta</taxon>
        <taxon>Magnoliopsida</taxon>
        <taxon>eudicotyledons</taxon>
        <taxon>Gunneridae</taxon>
        <taxon>Pentapetalae</taxon>
        <taxon>asterids</taxon>
        <taxon>campanulids</taxon>
        <taxon>Asterales</taxon>
        <taxon>Asteraceae</taxon>
        <taxon>Asteroideae</taxon>
        <taxon>Heliantheae alliance</taxon>
        <taxon>Millerieae</taxon>
        <taxon>Smallanthus</taxon>
    </lineage>
</organism>
<evidence type="ECO:0000313" key="1">
    <source>
        <dbReference type="EMBL" id="KAI3810482.1"/>
    </source>
</evidence>